<comment type="caution">
    <text evidence="2">The sequence shown here is derived from an EMBL/GenBank/DDBJ whole genome shotgun (WGS) entry which is preliminary data.</text>
</comment>
<dbReference type="Pfam" id="PF16412">
    <property type="entry name" value="DUF5020"/>
    <property type="match status" value="1"/>
</dbReference>
<feature type="chain" id="PRO_5021851420" evidence="1">
    <location>
        <begin position="19"/>
        <end position="245"/>
    </location>
</feature>
<dbReference type="AlphaFoldDB" id="A0A562TT05"/>
<reference evidence="2 3" key="1">
    <citation type="submission" date="2019-07" db="EMBL/GenBank/DDBJ databases">
        <title>Genomic Encyclopedia of Archaeal and Bacterial Type Strains, Phase II (KMG-II): from individual species to whole genera.</title>
        <authorList>
            <person name="Goeker M."/>
        </authorList>
    </citation>
    <scope>NUCLEOTIDE SEQUENCE [LARGE SCALE GENOMIC DNA]</scope>
    <source>
        <strain evidence="2 3">ATCC BAA-1854</strain>
    </source>
</reference>
<name>A0A562TT05_9SPHI</name>
<feature type="signal peptide" evidence="1">
    <location>
        <begin position="1"/>
        <end position="18"/>
    </location>
</feature>
<dbReference type="RefSeq" id="WP_144914998.1">
    <property type="nucleotide sequence ID" value="NZ_VLLI01000012.1"/>
</dbReference>
<proteinExistence type="predicted"/>
<accession>A0A562TT05</accession>
<evidence type="ECO:0000313" key="3">
    <source>
        <dbReference type="Proteomes" id="UP000317010"/>
    </source>
</evidence>
<keyword evidence="1" id="KW-0732">Signal</keyword>
<dbReference type="Proteomes" id="UP000317010">
    <property type="component" value="Unassembled WGS sequence"/>
</dbReference>
<dbReference type="EMBL" id="VLLI01000012">
    <property type="protein sequence ID" value="TWI96685.1"/>
    <property type="molecule type" value="Genomic_DNA"/>
</dbReference>
<gene>
    <name evidence="2" type="ORF">JN11_03797</name>
</gene>
<protein>
    <submittedName>
        <fullName evidence="2">Uncharacterized protein DUF5020</fullName>
    </submittedName>
</protein>
<dbReference type="OrthoDB" id="1007128at2"/>
<sequence>MKYLILLALIMLSAKLFSQNIQLHYDFRHTIDPAHNSQNFPTLYFEYFKSLDSGKSFIKPGAFFIKMESDLQGDNYNIGKAFIQTSQTFRFWQPKIFLSVQYSGGLGVTDPKQYSYYINNALSIGPSYSFQWLGAYFSSTIYYTYNMLQKTSNDVMLSFYWGKGFWNYKVEFAGDFELYTLNKNLGDALTQNLHGKTVSFFGEPQVWFKIHNNFSMGSKILLYYHVITTQNLFEVYPTIAARIKF</sequence>
<keyword evidence="3" id="KW-1185">Reference proteome</keyword>
<organism evidence="2 3">
    <name type="scientific">Mucilaginibacter frigoritolerans</name>
    <dbReference type="NCBI Taxonomy" id="652788"/>
    <lineage>
        <taxon>Bacteria</taxon>
        <taxon>Pseudomonadati</taxon>
        <taxon>Bacteroidota</taxon>
        <taxon>Sphingobacteriia</taxon>
        <taxon>Sphingobacteriales</taxon>
        <taxon>Sphingobacteriaceae</taxon>
        <taxon>Mucilaginibacter</taxon>
    </lineage>
</organism>
<evidence type="ECO:0000256" key="1">
    <source>
        <dbReference type="SAM" id="SignalP"/>
    </source>
</evidence>
<evidence type="ECO:0000313" key="2">
    <source>
        <dbReference type="EMBL" id="TWI96685.1"/>
    </source>
</evidence>